<dbReference type="EMBL" id="JAAGLI010000213">
    <property type="protein sequence ID" value="NEA22668.1"/>
    <property type="molecule type" value="Genomic_DNA"/>
</dbReference>
<reference evidence="1 2" key="1">
    <citation type="submission" date="2020-01" db="EMBL/GenBank/DDBJ databases">
        <title>Insect and environment-associated Actinomycetes.</title>
        <authorList>
            <person name="Currrie C."/>
            <person name="Chevrette M."/>
            <person name="Carlson C."/>
            <person name="Stubbendieck R."/>
            <person name="Wendt-Pienkowski E."/>
        </authorList>
    </citation>
    <scope>NUCLEOTIDE SEQUENCE [LARGE SCALE GENOMIC DNA]</scope>
    <source>
        <strain evidence="1 2">SID10258</strain>
    </source>
</reference>
<proteinExistence type="predicted"/>
<dbReference type="RefSeq" id="WP_163054497.1">
    <property type="nucleotide sequence ID" value="NZ_JAAGLI010000213.1"/>
</dbReference>
<evidence type="ECO:0000313" key="1">
    <source>
        <dbReference type="EMBL" id="NEA22668.1"/>
    </source>
</evidence>
<dbReference type="AlphaFoldDB" id="A0A6L9QC72"/>
<comment type="caution">
    <text evidence="1">The sequence shown here is derived from an EMBL/GenBank/DDBJ whole genome shotgun (WGS) entry which is preliminary data.</text>
</comment>
<dbReference type="Proteomes" id="UP000475532">
    <property type="component" value="Unassembled WGS sequence"/>
</dbReference>
<evidence type="ECO:0000313" key="2">
    <source>
        <dbReference type="Proteomes" id="UP000475532"/>
    </source>
</evidence>
<gene>
    <name evidence="1" type="ORF">G3I70_09200</name>
</gene>
<sequence>MKIADLGKLPEGTPLRTTAGDIVTLAAIGRSRVVVRDADGHTHEYAGVSVHTVPDPYPLVKGLRRGLTGRTITVERVTRTVAYQWRPSVPNWEGLIGRRCAVEREDGKLRQVHDFEDSAYAAGAEDMAQLVARQRDARYIPAEV</sequence>
<protein>
    <submittedName>
        <fullName evidence="1">Uncharacterized protein</fullName>
    </submittedName>
</protein>
<accession>A0A6L9QC72</accession>
<organism evidence="1 2">
    <name type="scientific">Actinomadura bangladeshensis</name>
    <dbReference type="NCBI Taxonomy" id="453573"/>
    <lineage>
        <taxon>Bacteria</taxon>
        <taxon>Bacillati</taxon>
        <taxon>Actinomycetota</taxon>
        <taxon>Actinomycetes</taxon>
        <taxon>Streptosporangiales</taxon>
        <taxon>Thermomonosporaceae</taxon>
        <taxon>Actinomadura</taxon>
    </lineage>
</organism>
<name>A0A6L9QC72_9ACTN</name>